<dbReference type="InterPro" id="IPR014480">
    <property type="entry name" value="Mannan-1_6-alpha_mannosidase"/>
</dbReference>
<evidence type="ECO:0000256" key="4">
    <source>
        <dbReference type="ARBA" id="ARBA00012350"/>
    </source>
</evidence>
<evidence type="ECO:0000256" key="10">
    <source>
        <dbReference type="PIRNR" id="PIRNR016302"/>
    </source>
</evidence>
<protein>
    <recommendedName>
        <fullName evidence="4 10">Mannan endo-1,6-alpha-mannosidase</fullName>
        <ecNumber evidence="4 10">3.2.1.101</ecNumber>
    </recommendedName>
</protein>
<keyword evidence="7" id="KW-0472">Membrane</keyword>
<dbReference type="SUPFAM" id="SSF48208">
    <property type="entry name" value="Six-hairpin glycosidases"/>
    <property type="match status" value="1"/>
</dbReference>
<dbReference type="Pfam" id="PF03663">
    <property type="entry name" value="Glyco_hydro_76"/>
    <property type="match status" value="1"/>
</dbReference>
<dbReference type="PIRSF" id="PIRSF016302">
    <property type="entry name" value="Man_a_manosd"/>
    <property type="match status" value="1"/>
</dbReference>
<evidence type="ECO:0000256" key="3">
    <source>
        <dbReference type="ARBA" id="ARBA00009699"/>
    </source>
</evidence>
<sequence>MFLPKSFLSLALPLFIRAVRGLDLDVNTEDSIKSTAKTLAGAIVAAYNDYLQPGEVPGLFSEAGAPYYWWQAGTTWNALIEYSYLTGDSQYDELVSNAITFQLGKGNSFMVTNQTKNLGNDDQSTWGLAALTAAEVGFKNPREGKWIDFAKNVFNNQVLRWDDKTCGGGLRWQIFSFNKGYEYKNTLTSSNFFLLSARLAHLTGNMTYAEWADKSFKWSQDVGLLTKDYKVYDGTDAQGNCTMTNKIQWTAPHGSYTEGAAFMYNLTNGDNKWKDAVNGLVTSGAVFWKGNNILTEVACEPKQTCNVDQSAFKGIAARSYARASVVAPIASVPLRKVLETSAKGAGSNCNGEGKDLSCTHEWQPEAAQGKHTIVSGKLGEVFAALEVVQGLLYPKASIVAKGTTPTGSSNPSSTLSSSGTVSASGTPSGSVVPAQGTGTAGRNVIAWGGVTVGAMVAMLGS</sequence>
<accession>A0A9P4JNS9</accession>
<dbReference type="FunFam" id="1.50.10.20:FF:000006">
    <property type="entry name" value="Mannan endo-1,6-alpha-mannosidase"/>
    <property type="match status" value="1"/>
</dbReference>
<feature type="chain" id="PRO_5040185734" description="Mannan endo-1,6-alpha-mannosidase" evidence="12">
    <location>
        <begin position="22"/>
        <end position="461"/>
    </location>
</feature>
<evidence type="ECO:0000256" key="2">
    <source>
        <dbReference type="ARBA" id="ARBA00004308"/>
    </source>
</evidence>
<dbReference type="GO" id="GO:0016052">
    <property type="term" value="P:carbohydrate catabolic process"/>
    <property type="evidence" value="ECO:0007669"/>
    <property type="project" value="InterPro"/>
</dbReference>
<dbReference type="OrthoDB" id="4187847at2759"/>
<feature type="region of interest" description="Disordered" evidence="11">
    <location>
        <begin position="402"/>
        <end position="437"/>
    </location>
</feature>
<feature type="compositionally biased region" description="Low complexity" evidence="11">
    <location>
        <begin position="402"/>
        <end position="433"/>
    </location>
</feature>
<comment type="catalytic activity">
    <reaction evidence="1 10">
        <text>Random hydrolysis of (1-&gt;6)-alpha-D-mannosidic linkages in unbranched (1-&gt;6)-mannans.</text>
        <dbReference type="EC" id="3.2.1.101"/>
    </reaction>
</comment>
<comment type="caution">
    <text evidence="13">The sequence shown here is derived from an EMBL/GenBank/DDBJ whole genome shotgun (WGS) entry which is preliminary data.</text>
</comment>
<evidence type="ECO:0000313" key="13">
    <source>
        <dbReference type="EMBL" id="KAF2202831.1"/>
    </source>
</evidence>
<dbReference type="AlphaFoldDB" id="A0A9P4JNS9"/>
<evidence type="ECO:0000256" key="1">
    <source>
        <dbReference type="ARBA" id="ARBA00001452"/>
    </source>
</evidence>
<evidence type="ECO:0000256" key="6">
    <source>
        <dbReference type="ARBA" id="ARBA00022801"/>
    </source>
</evidence>
<evidence type="ECO:0000256" key="12">
    <source>
        <dbReference type="SAM" id="SignalP"/>
    </source>
</evidence>
<gene>
    <name evidence="13" type="ORF">GQ43DRAFT_412844</name>
</gene>
<proteinExistence type="inferred from homology"/>
<dbReference type="EMBL" id="ML993922">
    <property type="protein sequence ID" value="KAF2202831.1"/>
    <property type="molecule type" value="Genomic_DNA"/>
</dbReference>
<keyword evidence="9 10" id="KW-0326">Glycosidase</keyword>
<dbReference type="Proteomes" id="UP000799536">
    <property type="component" value="Unassembled WGS sequence"/>
</dbReference>
<feature type="signal peptide" evidence="12">
    <location>
        <begin position="1"/>
        <end position="21"/>
    </location>
</feature>
<dbReference type="GO" id="GO:0009272">
    <property type="term" value="P:fungal-type cell wall biogenesis"/>
    <property type="evidence" value="ECO:0007669"/>
    <property type="project" value="TreeGrafter"/>
</dbReference>
<keyword evidence="6 10" id="KW-0378">Hydrolase</keyword>
<dbReference type="Gene3D" id="1.50.10.20">
    <property type="match status" value="1"/>
</dbReference>
<evidence type="ECO:0000256" key="7">
    <source>
        <dbReference type="ARBA" id="ARBA00023136"/>
    </source>
</evidence>
<evidence type="ECO:0000256" key="11">
    <source>
        <dbReference type="SAM" id="MobiDB-lite"/>
    </source>
</evidence>
<reference evidence="13" key="1">
    <citation type="journal article" date="2020" name="Stud. Mycol.">
        <title>101 Dothideomycetes genomes: a test case for predicting lifestyles and emergence of pathogens.</title>
        <authorList>
            <person name="Haridas S."/>
            <person name="Albert R."/>
            <person name="Binder M."/>
            <person name="Bloem J."/>
            <person name="Labutti K."/>
            <person name="Salamov A."/>
            <person name="Andreopoulos B."/>
            <person name="Baker S."/>
            <person name="Barry K."/>
            <person name="Bills G."/>
            <person name="Bluhm B."/>
            <person name="Cannon C."/>
            <person name="Castanera R."/>
            <person name="Culley D."/>
            <person name="Daum C."/>
            <person name="Ezra D."/>
            <person name="Gonzalez J."/>
            <person name="Henrissat B."/>
            <person name="Kuo A."/>
            <person name="Liang C."/>
            <person name="Lipzen A."/>
            <person name="Lutzoni F."/>
            <person name="Magnuson J."/>
            <person name="Mondo S."/>
            <person name="Nolan M."/>
            <person name="Ohm R."/>
            <person name="Pangilinan J."/>
            <person name="Park H.-J."/>
            <person name="Ramirez L."/>
            <person name="Alfaro M."/>
            <person name="Sun H."/>
            <person name="Tritt A."/>
            <person name="Yoshinaga Y."/>
            <person name="Zwiers L.-H."/>
            <person name="Turgeon B."/>
            <person name="Goodwin S."/>
            <person name="Spatafora J."/>
            <person name="Crous P."/>
            <person name="Grigoriev I."/>
        </authorList>
    </citation>
    <scope>NUCLEOTIDE SEQUENCE</scope>
    <source>
        <strain evidence="13">ATCC 74209</strain>
    </source>
</reference>
<evidence type="ECO:0000256" key="9">
    <source>
        <dbReference type="ARBA" id="ARBA00023295"/>
    </source>
</evidence>
<name>A0A9P4JNS9_9PLEO</name>
<evidence type="ECO:0000256" key="8">
    <source>
        <dbReference type="ARBA" id="ARBA00023180"/>
    </source>
</evidence>
<dbReference type="InterPro" id="IPR008928">
    <property type="entry name" value="6-hairpin_glycosidase_sf"/>
</dbReference>
<comment type="subcellular location">
    <subcellularLocation>
        <location evidence="2">Endomembrane system</location>
    </subcellularLocation>
</comment>
<dbReference type="PANTHER" id="PTHR12145:SF36">
    <property type="entry name" value="MANNAN ENDO-1,6-ALPHA-MANNOSIDASE DCW1"/>
    <property type="match status" value="1"/>
</dbReference>
<dbReference type="InterPro" id="IPR005198">
    <property type="entry name" value="Glyco_hydro_76"/>
</dbReference>
<comment type="similarity">
    <text evidence="3 10">Belongs to the glycosyl hydrolase 76 family.</text>
</comment>
<organism evidence="13 14">
    <name type="scientific">Delitschia confertaspora ATCC 74209</name>
    <dbReference type="NCBI Taxonomy" id="1513339"/>
    <lineage>
        <taxon>Eukaryota</taxon>
        <taxon>Fungi</taxon>
        <taxon>Dikarya</taxon>
        <taxon>Ascomycota</taxon>
        <taxon>Pezizomycotina</taxon>
        <taxon>Dothideomycetes</taxon>
        <taxon>Pleosporomycetidae</taxon>
        <taxon>Pleosporales</taxon>
        <taxon>Delitschiaceae</taxon>
        <taxon>Delitschia</taxon>
    </lineage>
</organism>
<evidence type="ECO:0000256" key="5">
    <source>
        <dbReference type="ARBA" id="ARBA00022729"/>
    </source>
</evidence>
<dbReference type="PANTHER" id="PTHR12145">
    <property type="entry name" value="MANNAN ENDO-1,6-ALPHA-MANNOSIDASE DCW1"/>
    <property type="match status" value="1"/>
</dbReference>
<keyword evidence="5 12" id="KW-0732">Signal</keyword>
<dbReference type="GO" id="GO:0008496">
    <property type="term" value="F:mannan endo-1,6-alpha-mannosidase activity"/>
    <property type="evidence" value="ECO:0007669"/>
    <property type="project" value="UniProtKB-UniRule"/>
</dbReference>
<dbReference type="GO" id="GO:0012505">
    <property type="term" value="C:endomembrane system"/>
    <property type="evidence" value="ECO:0007669"/>
    <property type="project" value="UniProtKB-SubCell"/>
</dbReference>
<keyword evidence="14" id="KW-1185">Reference proteome</keyword>
<dbReference type="EC" id="3.2.1.101" evidence="4 10"/>
<keyword evidence="8" id="KW-0325">Glycoprotein</keyword>
<evidence type="ECO:0000313" key="14">
    <source>
        <dbReference type="Proteomes" id="UP000799536"/>
    </source>
</evidence>